<evidence type="ECO:0000313" key="14">
    <source>
        <dbReference type="EMBL" id="GAC60308.1"/>
    </source>
</evidence>
<dbReference type="GO" id="GO:0071731">
    <property type="term" value="P:response to nitric oxide"/>
    <property type="evidence" value="ECO:0007669"/>
    <property type="project" value="TreeGrafter"/>
</dbReference>
<feature type="region of interest" description="Disordered" evidence="11">
    <location>
        <begin position="208"/>
        <end position="231"/>
    </location>
</feature>
<dbReference type="UniPathway" id="UPA00282"/>
<evidence type="ECO:0000256" key="6">
    <source>
        <dbReference type="ARBA" id="ARBA00022679"/>
    </source>
</evidence>
<keyword evidence="8" id="KW-0443">Lipid metabolism</keyword>
<dbReference type="GO" id="GO:0006071">
    <property type="term" value="P:glycerol metabolic process"/>
    <property type="evidence" value="ECO:0007669"/>
    <property type="project" value="UniProtKB-KW"/>
</dbReference>
<evidence type="ECO:0000256" key="1">
    <source>
        <dbReference type="ARBA" id="ARBA00004771"/>
    </source>
</evidence>
<dbReference type="Pfam" id="PF06974">
    <property type="entry name" value="WS_DGAT_C"/>
    <property type="match status" value="1"/>
</dbReference>
<feature type="compositionally biased region" description="Pro residues" evidence="11">
    <location>
        <begin position="216"/>
        <end position="227"/>
    </location>
</feature>
<accession>L7LJS5</accession>
<dbReference type="GO" id="GO:0001666">
    <property type="term" value="P:response to hypoxia"/>
    <property type="evidence" value="ECO:0007669"/>
    <property type="project" value="TreeGrafter"/>
</dbReference>
<dbReference type="eggNOG" id="COG1020">
    <property type="taxonomic scope" value="Bacteria"/>
</dbReference>
<dbReference type="EMBL" id="BANU01000008">
    <property type="protein sequence ID" value="GAC60308.1"/>
    <property type="molecule type" value="Genomic_DNA"/>
</dbReference>
<keyword evidence="15" id="KW-1185">Reference proteome</keyword>
<evidence type="ECO:0000256" key="9">
    <source>
        <dbReference type="ARBA" id="ARBA00023315"/>
    </source>
</evidence>
<feature type="domain" description="O-acyltransferase WSD1 C-terminal" evidence="13">
    <location>
        <begin position="313"/>
        <end position="467"/>
    </location>
</feature>
<comment type="pathway">
    <text evidence="2">Lipid metabolism.</text>
</comment>
<dbReference type="GO" id="GO:0005886">
    <property type="term" value="C:plasma membrane"/>
    <property type="evidence" value="ECO:0007669"/>
    <property type="project" value="TreeGrafter"/>
</dbReference>
<reference evidence="14 15" key="1">
    <citation type="submission" date="2012-12" db="EMBL/GenBank/DDBJ databases">
        <title>Whole genome shotgun sequence of Gordonia sihwensis NBRC 108236.</title>
        <authorList>
            <person name="Yoshida I."/>
            <person name="Hosoyama A."/>
            <person name="Tsuchikane K."/>
            <person name="Ando Y."/>
            <person name="Baba S."/>
            <person name="Ohji S."/>
            <person name="Hamada M."/>
            <person name="Tamura T."/>
            <person name="Yamazoe A."/>
            <person name="Yamazaki S."/>
            <person name="Fujita N."/>
        </authorList>
    </citation>
    <scope>NUCLEOTIDE SEQUENCE [LARGE SCALE GENOMIC DNA]</scope>
    <source>
        <strain evidence="14 15">NBRC 108236</strain>
    </source>
</reference>
<dbReference type="SUPFAM" id="SSF52777">
    <property type="entry name" value="CoA-dependent acyltransferases"/>
    <property type="match status" value="1"/>
</dbReference>
<comment type="pathway">
    <text evidence="1">Glycerolipid metabolism; triacylglycerol biosynthesis.</text>
</comment>
<evidence type="ECO:0000256" key="7">
    <source>
        <dbReference type="ARBA" id="ARBA00022798"/>
    </source>
</evidence>
<dbReference type="EC" id="2.3.1.20" evidence="4"/>
<keyword evidence="5" id="KW-0444">Lipid biosynthesis</keyword>
<evidence type="ECO:0000256" key="3">
    <source>
        <dbReference type="ARBA" id="ARBA00009587"/>
    </source>
</evidence>
<comment type="catalytic activity">
    <reaction evidence="10">
        <text>an acyl-CoA + a 1,2-diacyl-sn-glycerol = a triacyl-sn-glycerol + CoA</text>
        <dbReference type="Rhea" id="RHEA:10868"/>
        <dbReference type="ChEBI" id="CHEBI:17815"/>
        <dbReference type="ChEBI" id="CHEBI:57287"/>
        <dbReference type="ChEBI" id="CHEBI:58342"/>
        <dbReference type="ChEBI" id="CHEBI:64615"/>
        <dbReference type="EC" id="2.3.1.20"/>
    </reaction>
</comment>
<evidence type="ECO:0000259" key="12">
    <source>
        <dbReference type="Pfam" id="PF03007"/>
    </source>
</evidence>
<keyword evidence="7" id="KW-0319">Glycerol metabolism</keyword>
<dbReference type="PANTHER" id="PTHR31650:SF1">
    <property type="entry name" value="WAX ESTER SYNTHASE_DIACYLGLYCEROL ACYLTRANSFERASE 4-RELATED"/>
    <property type="match status" value="1"/>
</dbReference>
<dbReference type="RefSeq" id="WP_006895656.1">
    <property type="nucleotide sequence ID" value="NZ_BANU01000008.1"/>
</dbReference>
<dbReference type="InterPro" id="IPR045034">
    <property type="entry name" value="O-acyltransferase_WSD1-like"/>
</dbReference>
<dbReference type="Pfam" id="PF03007">
    <property type="entry name" value="WS_DGAT_cat"/>
    <property type="match status" value="1"/>
</dbReference>
<evidence type="ECO:0000256" key="5">
    <source>
        <dbReference type="ARBA" id="ARBA00022516"/>
    </source>
</evidence>
<evidence type="ECO:0000256" key="8">
    <source>
        <dbReference type="ARBA" id="ARBA00023098"/>
    </source>
</evidence>
<sequence length="477" mass="52137">MARLQPKDALFVYTDGPRSRQMNVATQFFVVDDPATELPAEAVTDWFRARTTGMIFRRCLKRSFLDLDYPVWIEDDDFRFEHHVFLHPAVSESGVLGLLGELAETPMDLTRPLWEVHVIPCPDGFGPVRRSGVAITLRVHHAAADGIEMQTIYAALFGSELPGANGPFAPISVPGDRGHAILRRIRRSVGDFISAADEHRRTLAELESARGDADYPLPPSEPTPTPIDGPVGPRRAVVATHLPWQQVRDIRSAAGSATINDIALTVIGGAMHDYLDAIGSTPAGSLVASVPMTVRPKTADGSLASDDTTEGNNRFVMMTVDLHSTVVDPLERLRAVHDAVLGERERLSHPIEATADDITARYVPPGFVARALRRLREDARGYPRRTEPDGKPFNTSVMTSFRLPFDPQFFGRSRACSVVFGPLNGTGLSHAHNVAGEWMGITALCDRDLIPDPERYAAALRSSYEGLRDAALGATAR</sequence>
<dbReference type="GO" id="GO:0004144">
    <property type="term" value="F:diacylglycerol O-acyltransferase activity"/>
    <property type="evidence" value="ECO:0007669"/>
    <property type="project" value="UniProtKB-EC"/>
</dbReference>
<evidence type="ECO:0000256" key="4">
    <source>
        <dbReference type="ARBA" id="ARBA00013244"/>
    </source>
</evidence>
<evidence type="ECO:0000256" key="10">
    <source>
        <dbReference type="ARBA" id="ARBA00048109"/>
    </source>
</evidence>
<dbReference type="InterPro" id="IPR009721">
    <property type="entry name" value="O-acyltransferase_WSD1_C"/>
</dbReference>
<comment type="caution">
    <text evidence="14">The sequence shown here is derived from an EMBL/GenBank/DDBJ whole genome shotgun (WGS) entry which is preliminary data.</text>
</comment>
<evidence type="ECO:0000313" key="15">
    <source>
        <dbReference type="Proteomes" id="UP000035083"/>
    </source>
</evidence>
<proteinExistence type="inferred from homology"/>
<dbReference type="AlphaFoldDB" id="L7LJS5"/>
<protein>
    <recommendedName>
        <fullName evidence="4">diacylglycerol O-acyltransferase</fullName>
        <ecNumber evidence="4">2.3.1.20</ecNumber>
    </recommendedName>
</protein>
<dbReference type="GO" id="GO:0051701">
    <property type="term" value="P:biological process involved in interaction with host"/>
    <property type="evidence" value="ECO:0007669"/>
    <property type="project" value="TreeGrafter"/>
</dbReference>
<keyword evidence="6" id="KW-0808">Transferase</keyword>
<dbReference type="GO" id="GO:0019432">
    <property type="term" value="P:triglyceride biosynthetic process"/>
    <property type="evidence" value="ECO:0007669"/>
    <property type="project" value="UniProtKB-UniPathway"/>
</dbReference>
<keyword evidence="9" id="KW-0012">Acyltransferase</keyword>
<evidence type="ECO:0000256" key="2">
    <source>
        <dbReference type="ARBA" id="ARBA00005189"/>
    </source>
</evidence>
<evidence type="ECO:0000259" key="13">
    <source>
        <dbReference type="Pfam" id="PF06974"/>
    </source>
</evidence>
<evidence type="ECO:0000256" key="11">
    <source>
        <dbReference type="SAM" id="MobiDB-lite"/>
    </source>
</evidence>
<comment type="similarity">
    <text evidence="3">Belongs to the long-chain O-acyltransferase family.</text>
</comment>
<dbReference type="Proteomes" id="UP000035083">
    <property type="component" value="Unassembled WGS sequence"/>
</dbReference>
<dbReference type="InterPro" id="IPR004255">
    <property type="entry name" value="O-acyltransferase_WSD1_N"/>
</dbReference>
<name>L7LJS5_9ACTN</name>
<organism evidence="14 15">
    <name type="scientific">Gordonia sihwensis NBRC 108236</name>
    <dbReference type="NCBI Taxonomy" id="1223544"/>
    <lineage>
        <taxon>Bacteria</taxon>
        <taxon>Bacillati</taxon>
        <taxon>Actinomycetota</taxon>
        <taxon>Actinomycetes</taxon>
        <taxon>Mycobacteriales</taxon>
        <taxon>Gordoniaceae</taxon>
        <taxon>Gordonia</taxon>
    </lineage>
</organism>
<feature type="domain" description="O-acyltransferase WSD1-like N-terminal" evidence="12">
    <location>
        <begin position="4"/>
        <end position="262"/>
    </location>
</feature>
<gene>
    <name evidence="14" type="ORF">GSI01S_08_01650</name>
</gene>
<dbReference type="PANTHER" id="PTHR31650">
    <property type="entry name" value="O-ACYLTRANSFERASE (WSD1-LIKE) FAMILY PROTEIN"/>
    <property type="match status" value="1"/>
</dbReference>